<evidence type="ECO:0000313" key="12">
    <source>
        <dbReference type="Proteomes" id="UP000790833"/>
    </source>
</evidence>
<feature type="transmembrane region" description="Helical" evidence="9">
    <location>
        <begin position="327"/>
        <end position="347"/>
    </location>
</feature>
<dbReference type="Proteomes" id="UP000790833">
    <property type="component" value="Unassembled WGS sequence"/>
</dbReference>
<dbReference type="FunFam" id="1.10.3080.10:FF:000011">
    <property type="entry name" value="Chloride channel protein"/>
    <property type="match status" value="1"/>
</dbReference>
<dbReference type="CDD" id="cd03684">
    <property type="entry name" value="ClC_3_like"/>
    <property type="match status" value="1"/>
</dbReference>
<evidence type="ECO:0000313" key="11">
    <source>
        <dbReference type="EMBL" id="KAG7194447.1"/>
    </source>
</evidence>
<dbReference type="EMBL" id="JAHMUF010000007">
    <property type="protein sequence ID" value="KAG7194447.1"/>
    <property type="molecule type" value="Genomic_DNA"/>
</dbReference>
<dbReference type="Pfam" id="PF00654">
    <property type="entry name" value="Voltage_CLC"/>
    <property type="match status" value="1"/>
</dbReference>
<keyword evidence="2 9" id="KW-0813">Transport</keyword>
<dbReference type="GeneID" id="66118034"/>
<dbReference type="Gene3D" id="1.10.3080.10">
    <property type="entry name" value="Clc chloride channel"/>
    <property type="match status" value="1"/>
</dbReference>
<dbReference type="InterPro" id="IPR001807">
    <property type="entry name" value="ClC"/>
</dbReference>
<proteinExistence type="inferred from homology"/>
<feature type="transmembrane region" description="Helical" evidence="9">
    <location>
        <begin position="367"/>
        <end position="384"/>
    </location>
</feature>
<dbReference type="AlphaFoldDB" id="A0A9P8AJU1"/>
<evidence type="ECO:0000256" key="8">
    <source>
        <dbReference type="PROSITE-ProRule" id="PRU00703"/>
    </source>
</evidence>
<evidence type="ECO:0000256" key="1">
    <source>
        <dbReference type="ARBA" id="ARBA00004141"/>
    </source>
</evidence>
<comment type="subcellular location">
    <subcellularLocation>
        <location evidence="1 9">Membrane</location>
        <topology evidence="1 9">Multi-pass membrane protein</topology>
    </subcellularLocation>
</comment>
<dbReference type="GO" id="GO:0005783">
    <property type="term" value="C:endoplasmic reticulum"/>
    <property type="evidence" value="ECO:0007669"/>
    <property type="project" value="TreeGrafter"/>
</dbReference>
<dbReference type="GO" id="GO:0005886">
    <property type="term" value="C:plasma membrane"/>
    <property type="evidence" value="ECO:0007669"/>
    <property type="project" value="TreeGrafter"/>
</dbReference>
<evidence type="ECO:0000256" key="2">
    <source>
        <dbReference type="ARBA" id="ARBA00022448"/>
    </source>
</evidence>
<keyword evidence="4 9" id="KW-1133">Transmembrane helix</keyword>
<dbReference type="InterPro" id="IPR000644">
    <property type="entry name" value="CBS_dom"/>
</dbReference>
<feature type="transmembrane region" description="Helical" evidence="9">
    <location>
        <begin position="74"/>
        <end position="107"/>
    </location>
</feature>
<keyword evidence="3 9" id="KW-0812">Transmembrane</keyword>
<feature type="domain" description="CBS" evidence="10">
    <location>
        <begin position="575"/>
        <end position="635"/>
    </location>
</feature>
<dbReference type="RefSeq" id="XP_043049994.1">
    <property type="nucleotide sequence ID" value="XM_043195328.1"/>
</dbReference>
<dbReference type="PRINTS" id="PR00762">
    <property type="entry name" value="CLCHANNEL"/>
</dbReference>
<dbReference type="SUPFAM" id="SSF81340">
    <property type="entry name" value="Clc chloride channel"/>
    <property type="match status" value="1"/>
</dbReference>
<sequence>MQVFNLMEEPGQLRNRNTGSWINQEDVNQVKRFDEFTTIDWVQDELRDHRFQLLKQNNNRNSSSNTTKISWRNWFLSVSLSWLGLAVVGVIIGSIAGCLNIITAWLASIRTGRCVGNFYLTKAFCCWGSNEETCSHWEPWFQFPPANYFMFISISLLLSFTASLLVKVYAPKAAGSGISEIKCIVSGFAIKGFLGWPTLIIKSLCLPLAIGSGLSLGKEGPSVHYAVCVGNCIAKLMGNYRNRASKGREFITAAAAAGVAVAFGSPMGGVVYSLEEISAVVHLSTIWKSYFCALVAVTTLAALNPFRTGQLVMFEVTFDTNWQYFEVPLFIILGIFGGIYGILIPKYNIAVVSFRKNYLTNFALREVIYLTLLTASFCYFNEFLRLDMTESMQILFRECTVNFHHHGLCDPNSNKVRFIVSLLFATLARCGLTIITYGCKVPAGIFVPSMAAGATFGRAVGILFELFYQKYPSLFVSCNKDEKCVIPGTYAFLGAAAALSGITDLTVTVVVIMFELTGAVRYIIPTMIVVAVTRAIMDSWGDKGIAEQMIILNGMPLLDAKEDFHFGDLYVSAAMSTVVSVIPQDQFTLGQLNSLLTKTNYTVFPIIKSIDDQSIVGIIDREDIKYFLNHHHHNETSSTKCNFISGNPNGLELNLAPYVNHAPIVVLAFTTMSYTTDLFVKIGPSYILVEEEGKLVGILSRKDILRFEYSFHDHTPNHHKTNAALEAKIWHLMHYTNRSFWRNMGKLFFNNETRFWTD</sequence>
<dbReference type="CDD" id="cd04591">
    <property type="entry name" value="CBS_pair_voltage-gated_CLC_euk_bac"/>
    <property type="match status" value="1"/>
</dbReference>
<dbReference type="SUPFAM" id="SSF54631">
    <property type="entry name" value="CBS-domain pair"/>
    <property type="match status" value="1"/>
</dbReference>
<feature type="domain" description="CBS" evidence="10">
    <location>
        <begin position="659"/>
        <end position="714"/>
    </location>
</feature>
<dbReference type="GO" id="GO:0000324">
    <property type="term" value="C:fungal-type vacuole"/>
    <property type="evidence" value="ECO:0007669"/>
    <property type="project" value="TreeGrafter"/>
</dbReference>
<keyword evidence="5 9" id="KW-0406">Ion transport</keyword>
<evidence type="ECO:0000259" key="10">
    <source>
        <dbReference type="PROSITE" id="PS51371"/>
    </source>
</evidence>
<keyword evidence="8" id="KW-0129">CBS domain</keyword>
<feature type="transmembrane region" description="Helical" evidence="9">
    <location>
        <begin position="489"/>
        <end position="513"/>
    </location>
</feature>
<dbReference type="GO" id="GO:0005769">
    <property type="term" value="C:early endosome"/>
    <property type="evidence" value="ECO:0007669"/>
    <property type="project" value="TreeGrafter"/>
</dbReference>
<dbReference type="GO" id="GO:0006878">
    <property type="term" value="P:intracellular copper ion homeostasis"/>
    <property type="evidence" value="ECO:0007669"/>
    <property type="project" value="TreeGrafter"/>
</dbReference>
<name>A0A9P8AJU1_9ASCO</name>
<feature type="transmembrane region" description="Helical" evidence="9">
    <location>
        <begin position="519"/>
        <end position="537"/>
    </location>
</feature>
<feature type="transmembrane region" description="Helical" evidence="9">
    <location>
        <begin position="250"/>
        <end position="274"/>
    </location>
</feature>
<dbReference type="Pfam" id="PF00571">
    <property type="entry name" value="CBS"/>
    <property type="match status" value="1"/>
</dbReference>
<protein>
    <recommendedName>
        <fullName evidence="9">Chloride channel protein</fullName>
    </recommendedName>
</protein>
<keyword evidence="7 9" id="KW-0868">Chloride</keyword>
<feature type="transmembrane region" description="Helical" evidence="9">
    <location>
        <begin position="188"/>
        <end position="210"/>
    </location>
</feature>
<evidence type="ECO:0000256" key="4">
    <source>
        <dbReference type="ARBA" id="ARBA00022989"/>
    </source>
</evidence>
<evidence type="ECO:0000256" key="9">
    <source>
        <dbReference type="RuleBase" id="RU361221"/>
    </source>
</evidence>
<dbReference type="PANTHER" id="PTHR45711:SF9">
    <property type="entry name" value="ANION_PROTON EXCHANGE TRANSPORTER GEF1"/>
    <property type="match status" value="1"/>
</dbReference>
<accession>A0A9P8AJU1</accession>
<evidence type="ECO:0000256" key="6">
    <source>
        <dbReference type="ARBA" id="ARBA00023136"/>
    </source>
</evidence>
<comment type="similarity">
    <text evidence="9">Belongs to the chloride channel (TC 2.A.49) family.</text>
</comment>
<evidence type="ECO:0000256" key="7">
    <source>
        <dbReference type="ARBA" id="ARBA00023214"/>
    </source>
</evidence>
<feature type="transmembrane region" description="Helical" evidence="9">
    <location>
        <begin position="443"/>
        <end position="468"/>
    </location>
</feature>
<dbReference type="GO" id="GO:0005794">
    <property type="term" value="C:Golgi apparatus"/>
    <property type="evidence" value="ECO:0007669"/>
    <property type="project" value="TreeGrafter"/>
</dbReference>
<gene>
    <name evidence="11" type="primary">GEF1</name>
    <name evidence="11" type="ORF">KQ657_004660</name>
</gene>
<evidence type="ECO:0000256" key="5">
    <source>
        <dbReference type="ARBA" id="ARBA00023065"/>
    </source>
</evidence>
<organism evidence="11 12">
    <name type="scientific">Scheffersomyces spartinae</name>
    <dbReference type="NCBI Taxonomy" id="45513"/>
    <lineage>
        <taxon>Eukaryota</taxon>
        <taxon>Fungi</taxon>
        <taxon>Dikarya</taxon>
        <taxon>Ascomycota</taxon>
        <taxon>Saccharomycotina</taxon>
        <taxon>Pichiomycetes</taxon>
        <taxon>Debaryomycetaceae</taxon>
        <taxon>Scheffersomyces</taxon>
    </lineage>
</organism>
<dbReference type="GO" id="GO:0006879">
    <property type="term" value="P:intracellular iron ion homeostasis"/>
    <property type="evidence" value="ECO:0007669"/>
    <property type="project" value="TreeGrafter"/>
</dbReference>
<dbReference type="InterPro" id="IPR046342">
    <property type="entry name" value="CBS_dom_sf"/>
</dbReference>
<dbReference type="PROSITE" id="PS51371">
    <property type="entry name" value="CBS"/>
    <property type="match status" value="2"/>
</dbReference>
<comment type="caution">
    <text evidence="11">The sequence shown here is derived from an EMBL/GenBank/DDBJ whole genome shotgun (WGS) entry which is preliminary data.</text>
</comment>
<feature type="transmembrane region" description="Helical" evidence="9">
    <location>
        <begin position="148"/>
        <end position="168"/>
    </location>
</feature>
<dbReference type="OrthoDB" id="44789at2759"/>
<reference evidence="11" key="1">
    <citation type="submission" date="2021-03" db="EMBL/GenBank/DDBJ databases">
        <authorList>
            <person name="Palmer J.M."/>
        </authorList>
    </citation>
    <scope>NUCLEOTIDE SEQUENCE</scope>
    <source>
        <strain evidence="11">ARV_011</strain>
    </source>
</reference>
<dbReference type="Gene3D" id="3.10.580.20">
    <property type="match status" value="1"/>
</dbReference>
<dbReference type="InterPro" id="IPR014743">
    <property type="entry name" value="Cl-channel_core"/>
</dbReference>
<feature type="transmembrane region" description="Helical" evidence="9">
    <location>
        <begin position="418"/>
        <end position="437"/>
    </location>
</feature>
<keyword evidence="6 9" id="KW-0472">Membrane</keyword>
<evidence type="ECO:0000256" key="3">
    <source>
        <dbReference type="ARBA" id="ARBA00022692"/>
    </source>
</evidence>
<dbReference type="Gene3D" id="3.90.1280.20">
    <property type="match status" value="1"/>
</dbReference>
<dbReference type="PANTHER" id="PTHR45711">
    <property type="entry name" value="CHLORIDE CHANNEL PROTEIN"/>
    <property type="match status" value="1"/>
</dbReference>
<keyword evidence="12" id="KW-1185">Reference proteome</keyword>
<dbReference type="SMART" id="SM00116">
    <property type="entry name" value="CBS"/>
    <property type="match status" value="2"/>
</dbReference>
<feature type="transmembrane region" description="Helical" evidence="9">
    <location>
        <begin position="286"/>
        <end position="306"/>
    </location>
</feature>
<dbReference type="GO" id="GO:0005247">
    <property type="term" value="F:voltage-gated chloride channel activity"/>
    <property type="evidence" value="ECO:0007669"/>
    <property type="project" value="TreeGrafter"/>
</dbReference>